<keyword evidence="12" id="KW-1185">Reference proteome</keyword>
<evidence type="ECO:0000256" key="5">
    <source>
        <dbReference type="ARBA" id="ARBA00023136"/>
    </source>
</evidence>
<dbReference type="PANTHER" id="PTHR11403:SF6">
    <property type="entry name" value="NITRIC OXIDE REDUCTASE SUBUNIT E"/>
    <property type="match status" value="1"/>
</dbReference>
<dbReference type="Pfam" id="PF00510">
    <property type="entry name" value="COX3"/>
    <property type="match status" value="1"/>
</dbReference>
<dbReference type="Gene3D" id="1.20.120.80">
    <property type="entry name" value="Cytochrome c oxidase, subunit III, four-helix bundle"/>
    <property type="match status" value="1"/>
</dbReference>
<reference evidence="11 12" key="1">
    <citation type="submission" date="2022-10" db="EMBL/GenBank/DDBJ databases">
        <title>The complete genomes of actinobacterial strains from the NBC collection.</title>
        <authorList>
            <person name="Joergensen T.S."/>
            <person name="Alvarez Arevalo M."/>
            <person name="Sterndorff E.B."/>
            <person name="Faurdal D."/>
            <person name="Vuksanovic O."/>
            <person name="Mourched A.-S."/>
            <person name="Charusanti P."/>
            <person name="Shaw S."/>
            <person name="Blin K."/>
            <person name="Weber T."/>
        </authorList>
    </citation>
    <scope>NUCLEOTIDE SEQUENCE [LARGE SCALE GENOMIC DNA]</scope>
    <source>
        <strain evidence="11 12">NBC_01413</strain>
    </source>
</reference>
<dbReference type="Proteomes" id="UP001621418">
    <property type="component" value="Chromosome"/>
</dbReference>
<evidence type="ECO:0000256" key="1">
    <source>
        <dbReference type="ARBA" id="ARBA00004141"/>
    </source>
</evidence>
<keyword evidence="5 9" id="KW-0472">Membrane</keyword>
<evidence type="ECO:0000259" key="10">
    <source>
        <dbReference type="PROSITE" id="PS50253"/>
    </source>
</evidence>
<evidence type="ECO:0000256" key="6">
    <source>
        <dbReference type="ARBA" id="ARBA00031400"/>
    </source>
</evidence>
<name>A0ABZ1MZL0_9NOCA</name>
<dbReference type="InterPro" id="IPR013833">
    <property type="entry name" value="Cyt_c_oxidase_su3_a-hlx"/>
</dbReference>
<dbReference type="InterPro" id="IPR035973">
    <property type="entry name" value="Cyt_c_oxidase_su3-like_sf"/>
</dbReference>
<organism evidence="11 12">
    <name type="scientific">Nocardia salmonicida</name>
    <dbReference type="NCBI Taxonomy" id="53431"/>
    <lineage>
        <taxon>Bacteria</taxon>
        <taxon>Bacillati</taxon>
        <taxon>Actinomycetota</taxon>
        <taxon>Actinomycetes</taxon>
        <taxon>Mycobacteriales</taxon>
        <taxon>Nocardiaceae</taxon>
        <taxon>Nocardia</taxon>
    </lineage>
</organism>
<feature type="transmembrane region" description="Helical" evidence="9">
    <location>
        <begin position="60"/>
        <end position="81"/>
    </location>
</feature>
<comment type="catalytic activity">
    <reaction evidence="7">
        <text>4 Fe(II)-[cytochrome c] + O2 + 8 H(+)(in) = 4 Fe(III)-[cytochrome c] + 2 H2O + 4 H(+)(out)</text>
        <dbReference type="Rhea" id="RHEA:11436"/>
        <dbReference type="Rhea" id="RHEA-COMP:10350"/>
        <dbReference type="Rhea" id="RHEA-COMP:14399"/>
        <dbReference type="ChEBI" id="CHEBI:15377"/>
        <dbReference type="ChEBI" id="CHEBI:15378"/>
        <dbReference type="ChEBI" id="CHEBI:15379"/>
        <dbReference type="ChEBI" id="CHEBI:29033"/>
        <dbReference type="ChEBI" id="CHEBI:29034"/>
        <dbReference type="EC" id="7.1.1.9"/>
    </reaction>
</comment>
<comment type="similarity">
    <text evidence="2 8">Belongs to the cytochrome c oxidase subunit 3 family.</text>
</comment>
<evidence type="ECO:0000313" key="12">
    <source>
        <dbReference type="Proteomes" id="UP001621418"/>
    </source>
</evidence>
<dbReference type="SUPFAM" id="SSF81452">
    <property type="entry name" value="Cytochrome c oxidase subunit III-like"/>
    <property type="match status" value="1"/>
</dbReference>
<dbReference type="InterPro" id="IPR000298">
    <property type="entry name" value="Cyt_c_oxidase-like_su3"/>
</dbReference>
<evidence type="ECO:0000256" key="3">
    <source>
        <dbReference type="ARBA" id="ARBA00022692"/>
    </source>
</evidence>
<dbReference type="EMBL" id="CP109527">
    <property type="protein sequence ID" value="WTY33111.1"/>
    <property type="molecule type" value="Genomic_DNA"/>
</dbReference>
<gene>
    <name evidence="11" type="ORF">OG308_17250</name>
</gene>
<comment type="subcellular location">
    <subcellularLocation>
        <location evidence="8">Cell membrane</location>
        <topology evidence="8">Multi-pass membrane protein</topology>
    </subcellularLocation>
    <subcellularLocation>
        <location evidence="1">Membrane</location>
        <topology evidence="1">Multi-pass membrane protein</topology>
    </subcellularLocation>
</comment>
<evidence type="ECO:0000256" key="7">
    <source>
        <dbReference type="ARBA" id="ARBA00047816"/>
    </source>
</evidence>
<evidence type="ECO:0000313" key="11">
    <source>
        <dbReference type="EMBL" id="WTY33111.1"/>
    </source>
</evidence>
<sequence length="192" mass="21360">MTLTATEAKAARHVPGEPELWLFVLGDLTVFGIFFGVWGWNHRESPELFELGRSQMNQVVGLANTVALITSSAAVAMGLTIARGGGLRAARRWYLAAMALGGMFVALKAFEYHQHLHAGTSPDLRDFYMYYFVFTGIHLVHVLVGLLGLTVAVRRCHRDSRANDIAVLEGIGVYWHMVDVLWIVLFALIYLL</sequence>
<protein>
    <recommendedName>
        <fullName evidence="6">Cytochrome aa3 subunit 3</fullName>
    </recommendedName>
</protein>
<evidence type="ECO:0000256" key="8">
    <source>
        <dbReference type="RuleBase" id="RU003376"/>
    </source>
</evidence>
<dbReference type="PROSITE" id="PS50253">
    <property type="entry name" value="COX3"/>
    <property type="match status" value="1"/>
</dbReference>
<keyword evidence="3 8" id="KW-0812">Transmembrane</keyword>
<evidence type="ECO:0000256" key="4">
    <source>
        <dbReference type="ARBA" id="ARBA00022989"/>
    </source>
</evidence>
<keyword evidence="4 9" id="KW-1133">Transmembrane helix</keyword>
<evidence type="ECO:0000256" key="2">
    <source>
        <dbReference type="ARBA" id="ARBA00010581"/>
    </source>
</evidence>
<dbReference type="PANTHER" id="PTHR11403">
    <property type="entry name" value="CYTOCHROME C OXIDASE SUBUNIT III"/>
    <property type="match status" value="1"/>
</dbReference>
<feature type="transmembrane region" description="Helical" evidence="9">
    <location>
        <begin position="20"/>
        <end position="40"/>
    </location>
</feature>
<accession>A0ABZ1MZL0</accession>
<evidence type="ECO:0000256" key="9">
    <source>
        <dbReference type="SAM" id="Phobius"/>
    </source>
</evidence>
<dbReference type="RefSeq" id="WP_328661760.1">
    <property type="nucleotide sequence ID" value="NZ_CP108014.1"/>
</dbReference>
<proteinExistence type="inferred from homology"/>
<dbReference type="GeneID" id="91375902"/>
<dbReference type="InterPro" id="IPR024791">
    <property type="entry name" value="Cyt_c/ubiquinol_Oxase_su3"/>
</dbReference>
<feature type="transmembrane region" description="Helical" evidence="9">
    <location>
        <begin position="93"/>
        <end position="110"/>
    </location>
</feature>
<feature type="transmembrane region" description="Helical" evidence="9">
    <location>
        <begin position="130"/>
        <end position="153"/>
    </location>
</feature>
<feature type="domain" description="Heme-copper oxidase subunit III family profile" evidence="10">
    <location>
        <begin position="20"/>
        <end position="192"/>
    </location>
</feature>
<feature type="transmembrane region" description="Helical" evidence="9">
    <location>
        <begin position="165"/>
        <end position="191"/>
    </location>
</feature>